<keyword evidence="8" id="KW-1185">Reference proteome</keyword>
<gene>
    <name evidence="7" type="ORF">DB88DRAFT_14665</name>
</gene>
<dbReference type="GO" id="GO:0008094">
    <property type="term" value="F:ATP-dependent activity, acting on DNA"/>
    <property type="evidence" value="ECO:0007669"/>
    <property type="project" value="TreeGrafter"/>
</dbReference>
<dbReference type="SMART" id="SM00487">
    <property type="entry name" value="DEXDc"/>
    <property type="match status" value="1"/>
</dbReference>
<comment type="caution">
    <text evidence="7">The sequence shown here is derived from an EMBL/GenBank/DDBJ whole genome shotgun (WGS) entry which is preliminary data.</text>
</comment>
<dbReference type="GO" id="GO:0005634">
    <property type="term" value="C:nucleus"/>
    <property type="evidence" value="ECO:0007669"/>
    <property type="project" value="TreeGrafter"/>
</dbReference>
<dbReference type="GO" id="GO:0006281">
    <property type="term" value="P:DNA repair"/>
    <property type="evidence" value="ECO:0007669"/>
    <property type="project" value="TreeGrafter"/>
</dbReference>
<keyword evidence="4" id="KW-0175">Coiled coil</keyword>
<feature type="compositionally biased region" description="Polar residues" evidence="5">
    <location>
        <begin position="1061"/>
        <end position="1080"/>
    </location>
</feature>
<dbReference type="InterPro" id="IPR001650">
    <property type="entry name" value="Helicase_C-like"/>
</dbReference>
<dbReference type="Gene3D" id="3.40.50.300">
    <property type="entry name" value="P-loop containing nucleotide triphosphate hydrolases"/>
    <property type="match status" value="2"/>
</dbReference>
<evidence type="ECO:0000256" key="1">
    <source>
        <dbReference type="ARBA" id="ARBA00022741"/>
    </source>
</evidence>
<dbReference type="Proteomes" id="UP001182556">
    <property type="component" value="Unassembled WGS sequence"/>
</dbReference>
<dbReference type="InterPro" id="IPR027417">
    <property type="entry name" value="P-loop_NTPase"/>
</dbReference>
<feature type="region of interest" description="Disordered" evidence="5">
    <location>
        <begin position="1061"/>
        <end position="1081"/>
    </location>
</feature>
<feature type="domain" description="Helicase C-terminal" evidence="6">
    <location>
        <begin position="886"/>
        <end position="1049"/>
    </location>
</feature>
<dbReference type="EMBL" id="JAODAN010000001">
    <property type="protein sequence ID" value="KAK1927153.1"/>
    <property type="molecule type" value="Genomic_DNA"/>
</dbReference>
<organism evidence="7 8">
    <name type="scientific">Papiliotrema laurentii</name>
    <name type="common">Cryptococcus laurentii</name>
    <dbReference type="NCBI Taxonomy" id="5418"/>
    <lineage>
        <taxon>Eukaryota</taxon>
        <taxon>Fungi</taxon>
        <taxon>Dikarya</taxon>
        <taxon>Basidiomycota</taxon>
        <taxon>Agaricomycotina</taxon>
        <taxon>Tremellomycetes</taxon>
        <taxon>Tremellales</taxon>
        <taxon>Rhynchogastremaceae</taxon>
        <taxon>Papiliotrema</taxon>
    </lineage>
</organism>
<evidence type="ECO:0000256" key="2">
    <source>
        <dbReference type="ARBA" id="ARBA00022801"/>
    </source>
</evidence>
<dbReference type="PANTHER" id="PTHR45626:SF51">
    <property type="entry name" value="SNF2-RELATED DOMAIN-CONTAINING PROTEIN"/>
    <property type="match status" value="1"/>
</dbReference>
<protein>
    <submittedName>
        <fullName evidence="7">SNF2 family N-terminal domain-containing protein</fullName>
    </submittedName>
</protein>
<keyword evidence="3" id="KW-0067">ATP-binding</keyword>
<dbReference type="PANTHER" id="PTHR45626">
    <property type="entry name" value="TRANSCRIPTION TERMINATION FACTOR 2-RELATED"/>
    <property type="match status" value="1"/>
</dbReference>
<proteinExistence type="predicted"/>
<feature type="compositionally biased region" description="Polar residues" evidence="5">
    <location>
        <begin position="819"/>
        <end position="834"/>
    </location>
</feature>
<dbReference type="GO" id="GO:0016787">
    <property type="term" value="F:hydrolase activity"/>
    <property type="evidence" value="ECO:0007669"/>
    <property type="project" value="UniProtKB-KW"/>
</dbReference>
<feature type="region of interest" description="Disordered" evidence="5">
    <location>
        <begin position="490"/>
        <end position="513"/>
    </location>
</feature>
<evidence type="ECO:0000259" key="6">
    <source>
        <dbReference type="PROSITE" id="PS51194"/>
    </source>
</evidence>
<feature type="coiled-coil region" evidence="4">
    <location>
        <begin position="773"/>
        <end position="800"/>
    </location>
</feature>
<evidence type="ECO:0000256" key="4">
    <source>
        <dbReference type="SAM" id="Coils"/>
    </source>
</evidence>
<evidence type="ECO:0000256" key="3">
    <source>
        <dbReference type="ARBA" id="ARBA00022840"/>
    </source>
</evidence>
<dbReference type="InterPro" id="IPR049730">
    <property type="entry name" value="SNF2/RAD54-like_C"/>
</dbReference>
<keyword evidence="1" id="KW-0547">Nucleotide-binding</keyword>
<dbReference type="Pfam" id="PF00271">
    <property type="entry name" value="Helicase_C"/>
    <property type="match status" value="1"/>
</dbReference>
<dbReference type="PROSITE" id="PS51194">
    <property type="entry name" value="HELICASE_CTER"/>
    <property type="match status" value="1"/>
</dbReference>
<reference evidence="7" key="1">
    <citation type="submission" date="2023-02" db="EMBL/GenBank/DDBJ databases">
        <title>Identification and recombinant expression of a fungal hydrolase from Papiliotrema laurentii that hydrolyzes apple cutin and clears colloidal polyester polyurethane.</title>
        <authorList>
            <consortium name="DOE Joint Genome Institute"/>
            <person name="Roman V.A."/>
            <person name="Bojanowski C."/>
            <person name="Crable B.R."/>
            <person name="Wagner D.N."/>
            <person name="Hung C.S."/>
            <person name="Nadeau L.J."/>
            <person name="Schratz L."/>
            <person name="Haridas S."/>
            <person name="Pangilinan J."/>
            <person name="Lipzen A."/>
            <person name="Na H."/>
            <person name="Yan M."/>
            <person name="Ng V."/>
            <person name="Grigoriev I.V."/>
            <person name="Spatafora J.W."/>
            <person name="Barlow D."/>
            <person name="Biffinger J."/>
            <person name="Kelley-Loughnane N."/>
            <person name="Varaljay V.A."/>
            <person name="Crookes-Goodson W.J."/>
        </authorList>
    </citation>
    <scope>NUCLEOTIDE SEQUENCE</scope>
    <source>
        <strain evidence="7">5307AH</strain>
    </source>
</reference>
<dbReference type="InterPro" id="IPR014001">
    <property type="entry name" value="Helicase_ATP-bd"/>
</dbReference>
<dbReference type="CDD" id="cd18793">
    <property type="entry name" value="SF2_C_SNF"/>
    <property type="match status" value="1"/>
</dbReference>
<evidence type="ECO:0000313" key="8">
    <source>
        <dbReference type="Proteomes" id="UP001182556"/>
    </source>
</evidence>
<dbReference type="SMART" id="SM00490">
    <property type="entry name" value="HELICc"/>
    <property type="match status" value="1"/>
</dbReference>
<accession>A0AAD9FVW4</accession>
<dbReference type="GO" id="GO:0005524">
    <property type="term" value="F:ATP binding"/>
    <property type="evidence" value="ECO:0007669"/>
    <property type="project" value="UniProtKB-KW"/>
</dbReference>
<keyword evidence="2" id="KW-0378">Hydrolase</keyword>
<feature type="region of interest" description="Disordered" evidence="5">
    <location>
        <begin position="811"/>
        <end position="842"/>
    </location>
</feature>
<dbReference type="Pfam" id="PF00176">
    <property type="entry name" value="SNF2-rel_dom"/>
    <property type="match status" value="1"/>
</dbReference>
<dbReference type="SUPFAM" id="SSF52540">
    <property type="entry name" value="P-loop containing nucleoside triphosphate hydrolases"/>
    <property type="match status" value="2"/>
</dbReference>
<sequence>MTDNVQLGTLRLDLFSGPSTPSDWVQLSIETLATLAEAVLDASKDLLRTIRYLLNDSGLGFQATYRRHQTGLTIRASILPSDARDSTWKRIGGRGAIKERANHLRKLFWHLRSGWDGEGEYLMTRTAADLQKMPELYMAIPSPPEPNFELEPGITYTDREVRSRLMYYEEPEGVKTIMYRYQFRTVAKMLQMETKPGRLIDTHFTAFEESGRQGTYYVDMAVGDIQRHPGWYDLPRGGILAEQMGTGKTLAVLSLILATLSTPPTPPPDAIDISPALSEHTVSTFPFQPYQRAREALGRPPATFGIPSLVHMCANVLSQTDALARKSGPIPPSAEKLLEQPLSYYVYPDIDPCTRRAKQQVQKKELKKVYLANTTLIVVPQILIEQWKLEIKKHLVPEALKLLEIGRGEVPSVETMMAHDIVLIDVLRFGQEETMHRLSKGLDQSEFTKARWKRIVLDEGHVAGTTTDAMRLAIALSIERRWIVSGTPTKHLQQGGEVDDKKSVKGAKTGQPQSLMWPKRDLEDAQRIGVMVGGFLAAQPFQSESNFNERITNLLRGKDGPRFGSVRRLKYIMDALMVKHAPTVIDKEASLPPSTITTEMLQFHPMQRITYNVLAALIASNVYTSNFSDPDYFLHPRNLASFKQVIQNLHLACFWYSAYDMGAAECLARTRKQLESNATLTDAGKVALQEAISHLEIALATPGWQEWMSNGVSIPYEAGVLPAIIRDGWSDSMDTAPELIDAKSLQHLRQLNEPGKSPVAIGQAGWDARASKHAEVFAQLEKIEQRAHREEQRRLKELDELDMNHDLESGSVKAAAHRPTSTKAFVRQSKTSGAKSPKSKLDERLDEAARNAAAAAQRIIRFDTPDRDPGPRPLPTLLKTKSRSSKLNFVVRSILESEPGDKYVIFGDIFELGHVSEALDLIDVKSCFAGTSVSAARRIEALREIEKPETKVILLDIKLGARGLNLVCANRMIFLAPVWNLDVQAQAIKRVHRIGQTKPTKVEILVTRGTFEEDIAERSSALRTENEEKIYSRAMIENPSFVYPEDEGTYTFPIRFVPPDQVQTSPTASSPDISPATPVTSADKLEFPPVIVSPSSGRRGLYDDAPGQFVITAKRPLDEAMVDMKPGPAVSLAMPKKKKARVAFA</sequence>
<name>A0AAD9FVW4_PAPLA</name>
<dbReference type="InterPro" id="IPR000330">
    <property type="entry name" value="SNF2_N"/>
</dbReference>
<dbReference type="AlphaFoldDB" id="A0AAD9FVW4"/>
<dbReference type="InterPro" id="IPR050628">
    <property type="entry name" value="SNF2_RAD54_helicase_TF"/>
</dbReference>
<evidence type="ECO:0000256" key="5">
    <source>
        <dbReference type="SAM" id="MobiDB-lite"/>
    </source>
</evidence>
<evidence type="ECO:0000313" key="7">
    <source>
        <dbReference type="EMBL" id="KAK1927153.1"/>
    </source>
</evidence>